<dbReference type="SUPFAM" id="SSF161219">
    <property type="entry name" value="CHY zinc finger-like"/>
    <property type="match status" value="1"/>
</dbReference>
<dbReference type="CDD" id="cd12108">
    <property type="entry name" value="Hr-like"/>
    <property type="match status" value="3"/>
</dbReference>
<dbReference type="GO" id="GO:0008270">
    <property type="term" value="F:zinc ion binding"/>
    <property type="evidence" value="ECO:0007669"/>
    <property type="project" value="UniProtKB-KW"/>
</dbReference>
<protein>
    <recommendedName>
        <fullName evidence="9">CHY-type domain-containing protein</fullName>
    </recommendedName>
</protein>
<comment type="caution">
    <text evidence="7">The sequence shown here is derived from an EMBL/GenBank/DDBJ whole genome shotgun (WGS) entry which is preliminary data.</text>
</comment>
<keyword evidence="8" id="KW-1185">Reference proteome</keyword>
<reference evidence="7 8" key="1">
    <citation type="submission" date="2022-12" db="EMBL/GenBank/DDBJ databases">
        <title>Chromosome-scale assembly of the Ensete ventricosum genome.</title>
        <authorList>
            <person name="Dussert Y."/>
            <person name="Stocks J."/>
            <person name="Wendawek A."/>
            <person name="Woldeyes F."/>
            <person name="Nichols R.A."/>
            <person name="Borrell J.S."/>
        </authorList>
    </citation>
    <scope>NUCLEOTIDE SEQUENCE [LARGE SCALE GENOMIC DNA]</scope>
    <source>
        <strain evidence="8">cv. Maze</strain>
        <tissue evidence="7">Seeds</tissue>
    </source>
</reference>
<evidence type="ECO:0000313" key="8">
    <source>
        <dbReference type="Proteomes" id="UP001222027"/>
    </source>
</evidence>
<feature type="domain" description="CTCHY-type" evidence="6">
    <location>
        <begin position="1182"/>
        <end position="1245"/>
    </location>
</feature>
<dbReference type="InterPro" id="IPR017921">
    <property type="entry name" value="Znf_CTCHY"/>
</dbReference>
<dbReference type="Pfam" id="PF05495">
    <property type="entry name" value="zf-CHY"/>
    <property type="match status" value="1"/>
</dbReference>
<dbReference type="PROSITE" id="PS51270">
    <property type="entry name" value="ZF_CTCHY"/>
    <property type="match status" value="1"/>
</dbReference>
<dbReference type="PROSITE" id="PS51266">
    <property type="entry name" value="ZF_CHY"/>
    <property type="match status" value="1"/>
</dbReference>
<proteinExistence type="predicted"/>
<dbReference type="SUPFAM" id="SSF161245">
    <property type="entry name" value="Zinc hairpin stack"/>
    <property type="match status" value="1"/>
</dbReference>
<gene>
    <name evidence="7" type="ORF">OPV22_009149</name>
</gene>
<dbReference type="Gene3D" id="2.20.28.10">
    <property type="match status" value="1"/>
</dbReference>
<sequence>MRPPLTATVEGRRFESMDPSSLSSLLERLRNSDRSSPLIFFLFFHKAIRSEFDRLHRAAVALATDGVGDVESISRRCGFLFSMYQHHSNAEDEVPNRSYLINLVNVRAVLCDAAISVFDELQLIVRNEHAETNDLEICTIKDNNLLAFDQSPLKRKLILIGAILQVLDVPIKDLMYQVAWYFTTEWYNREHRNAALSWHGAHAALDKRVKNVARTYFLEHKGEHDLFKQLFDLLGLNVHNDANARRELASCTGAIHTSIMQHMSKEEEQVFLHDPTNADVIVSFLVFPLLIEKFSLKEQADLVWQFLCSIPVNIMVDFLPWLSSCVSQDECKDMMTCLCKVVPKERLLQQVIFAWMKGKSFANQSMSHHDVSWRCINHSNTRKRKHAESDSNFVDSPRAYPINEILDWHNAIRKEVNDIAKEARQIQLSRDFSDLSTFYSRLEFVADVCIYHSIAEDQILFPAVDMPVSFVEDHAEEKNQFNNLRCLIKRIECAGANSVSPEFYSKLCSHADRIMATIQRHFNVEEAQVLPIARTSFSPEKQRKILYQSICVMPLRLIERALPWLVATLCEDEARQVILVECNLMISLSVCGINIAMLAYHLLDSSSTETALVTLFAGWACKGHLHNILRSGRFTCLSLKVADGFFPEEKDKIEQNCGQAFCTFASPSREISSVHTENDKDPVDRCGFPQSCGNNNEVGTSDILDLQKHFSNKQTCFAPRSGLNSNSLPVDSMSQKSEYSLSCNSSAPRINSILFSWETEIISSNSAHEFRPIDTVFKFHKAIRKDLEYLDSESAKLIGCDDYEAFLHKFSGGFYLLWGLYKAHSNAEDRIVFPTLESRETLQNVSHSYILDHKQEEKLFSDISAVLTELSQLGATDDKTYKMADTTGSDCSYSVHDIYWIRKHKELATKLQSMCRSIRVTLDQHVFTEELELWPLFDNNYSFEEQDKIVGRIIGITGAEVLQSMLPWVISALTEEEHDKMMETWREATKNTMFNEWLNEWWGPRPVSSHDPEEANVLPKGLEQQENLDQIDQTFKPGWNDIFQMNQNELESEIRKVSRDPTLDPRRKAYLIQNLMTSRWLAAQQKLPHASTSEDKNGDVPGCSPSYGDPEQQVFGCEHYKRNCKLLAACCKKLFTCRFCHDSVSDHTMDRKAVTEMMCMRCLKVQTVGPTCKTDTCNGFPMAKYLCKFCKFFYDERTVYHCPFCNLCRLGKGLGIDFFHCMKCNCCLGMKLVEHNCRERGYWQDFWHLSAARTYFFAINDASTSLQVYFGMLDALLASEQLPEEYRDRCQDILCNDCDKKGMSRFHWLYHKCSFCGSYNTRVIKNEANSCLTSSN</sequence>
<keyword evidence="2 4" id="KW-0863">Zinc-finger</keyword>
<dbReference type="InterPro" id="IPR037275">
    <property type="entry name" value="Znf_CTCHY_sf"/>
</dbReference>
<dbReference type="Proteomes" id="UP001222027">
    <property type="component" value="Unassembled WGS sequence"/>
</dbReference>
<dbReference type="InterPro" id="IPR012312">
    <property type="entry name" value="Hemerythrin-like"/>
</dbReference>
<dbReference type="PANTHER" id="PTHR21319">
    <property type="entry name" value="RING FINGER AND CHY ZINC FINGER DOMAIN-CONTAINING PROTEIN 1"/>
    <property type="match status" value="1"/>
</dbReference>
<dbReference type="GO" id="GO:0016567">
    <property type="term" value="P:protein ubiquitination"/>
    <property type="evidence" value="ECO:0007669"/>
    <property type="project" value="TreeGrafter"/>
</dbReference>
<evidence type="ECO:0000256" key="4">
    <source>
        <dbReference type="PROSITE-ProRule" id="PRU00601"/>
    </source>
</evidence>
<dbReference type="InterPro" id="IPR008913">
    <property type="entry name" value="Znf_CHY"/>
</dbReference>
<keyword evidence="3" id="KW-0862">Zinc</keyword>
<organism evidence="7 8">
    <name type="scientific">Ensete ventricosum</name>
    <name type="common">Abyssinian banana</name>
    <name type="synonym">Musa ensete</name>
    <dbReference type="NCBI Taxonomy" id="4639"/>
    <lineage>
        <taxon>Eukaryota</taxon>
        <taxon>Viridiplantae</taxon>
        <taxon>Streptophyta</taxon>
        <taxon>Embryophyta</taxon>
        <taxon>Tracheophyta</taxon>
        <taxon>Spermatophyta</taxon>
        <taxon>Magnoliopsida</taxon>
        <taxon>Liliopsida</taxon>
        <taxon>Zingiberales</taxon>
        <taxon>Musaceae</taxon>
        <taxon>Ensete</taxon>
    </lineage>
</organism>
<evidence type="ECO:0000256" key="3">
    <source>
        <dbReference type="ARBA" id="ARBA00022833"/>
    </source>
</evidence>
<dbReference type="InterPro" id="IPR037274">
    <property type="entry name" value="Znf_CHY_sf"/>
</dbReference>
<dbReference type="GO" id="GO:0005634">
    <property type="term" value="C:nucleus"/>
    <property type="evidence" value="ECO:0007669"/>
    <property type="project" value="TreeGrafter"/>
</dbReference>
<dbReference type="PANTHER" id="PTHR21319:SF0">
    <property type="entry name" value="AND RING FINGER DOMAIN PROTEIN, PUTATIVE (AFU_ORTHOLOGUE AFUA_1G08900)-RELATED"/>
    <property type="match status" value="1"/>
</dbReference>
<dbReference type="GO" id="GO:0061630">
    <property type="term" value="F:ubiquitin protein ligase activity"/>
    <property type="evidence" value="ECO:0007669"/>
    <property type="project" value="TreeGrafter"/>
</dbReference>
<dbReference type="InterPro" id="IPR039512">
    <property type="entry name" value="RCHY1_zinc-ribbon"/>
</dbReference>
<evidence type="ECO:0000256" key="2">
    <source>
        <dbReference type="ARBA" id="ARBA00022771"/>
    </source>
</evidence>
<dbReference type="Gene3D" id="1.20.120.520">
    <property type="entry name" value="nmb1532 protein domain like"/>
    <property type="match status" value="4"/>
</dbReference>
<dbReference type="GO" id="GO:0006511">
    <property type="term" value="P:ubiquitin-dependent protein catabolic process"/>
    <property type="evidence" value="ECO:0007669"/>
    <property type="project" value="TreeGrafter"/>
</dbReference>
<evidence type="ECO:0000259" key="5">
    <source>
        <dbReference type="PROSITE" id="PS51266"/>
    </source>
</evidence>
<dbReference type="Pfam" id="PF14599">
    <property type="entry name" value="zinc_ribbon_6"/>
    <property type="match status" value="1"/>
</dbReference>
<feature type="domain" description="CHY-type" evidence="5">
    <location>
        <begin position="1110"/>
        <end position="1179"/>
    </location>
</feature>
<evidence type="ECO:0000313" key="7">
    <source>
        <dbReference type="EMBL" id="KAJ8498597.1"/>
    </source>
</evidence>
<name>A0AAV8RDU1_ENSVE</name>
<dbReference type="Pfam" id="PF01814">
    <property type="entry name" value="Hemerythrin"/>
    <property type="match status" value="1"/>
</dbReference>
<dbReference type="EMBL" id="JAQQAF010000003">
    <property type="protein sequence ID" value="KAJ8498597.1"/>
    <property type="molecule type" value="Genomic_DNA"/>
</dbReference>
<evidence type="ECO:0008006" key="9">
    <source>
        <dbReference type="Google" id="ProtNLM"/>
    </source>
</evidence>
<accession>A0AAV8RDU1</accession>
<keyword evidence="1" id="KW-0479">Metal-binding</keyword>
<evidence type="ECO:0000256" key="1">
    <source>
        <dbReference type="ARBA" id="ARBA00022723"/>
    </source>
</evidence>
<evidence type="ECO:0000259" key="6">
    <source>
        <dbReference type="PROSITE" id="PS51270"/>
    </source>
</evidence>